<gene>
    <name evidence="6" type="primary">hydF</name>
    <name evidence="6" type="ORF">DPQ25_13270</name>
</gene>
<dbReference type="CDD" id="cd00880">
    <property type="entry name" value="Era_like"/>
    <property type="match status" value="1"/>
</dbReference>
<dbReference type="InterPro" id="IPR040644">
    <property type="entry name" value="HydF_tetramer"/>
</dbReference>
<dbReference type="GO" id="GO:0030488">
    <property type="term" value="P:tRNA methylation"/>
    <property type="evidence" value="ECO:0007669"/>
    <property type="project" value="TreeGrafter"/>
</dbReference>
<dbReference type="PANTHER" id="PTHR42714">
    <property type="entry name" value="TRNA MODIFICATION GTPASE GTPBP3"/>
    <property type="match status" value="1"/>
</dbReference>
<dbReference type="SUPFAM" id="SSF52540">
    <property type="entry name" value="P-loop containing nucleoside triphosphate hydrolases"/>
    <property type="match status" value="1"/>
</dbReference>
<dbReference type="InterPro" id="IPR005225">
    <property type="entry name" value="Small_GTP-bd"/>
</dbReference>
<keyword evidence="1" id="KW-0547">Nucleotide-binding</keyword>
<dbReference type="PANTHER" id="PTHR42714:SF6">
    <property type="entry name" value="TRANSLATION INITIATION FACTOR IF-2"/>
    <property type="match status" value="1"/>
</dbReference>
<evidence type="ECO:0000259" key="4">
    <source>
        <dbReference type="Pfam" id="PF18128"/>
    </source>
</evidence>
<dbReference type="Pfam" id="PF18133">
    <property type="entry name" value="HydF_tetramer"/>
    <property type="match status" value="1"/>
</dbReference>
<organism evidence="6 7">
    <name type="scientific">Hydrogeniiclostridium mannosilyticum</name>
    <dbReference type="NCBI Taxonomy" id="2764322"/>
    <lineage>
        <taxon>Bacteria</taxon>
        <taxon>Bacillati</taxon>
        <taxon>Bacillota</taxon>
        <taxon>Clostridia</taxon>
        <taxon>Eubacteriales</taxon>
        <taxon>Acutalibacteraceae</taxon>
        <taxon>Hydrogeniiclostridium</taxon>
    </lineage>
</organism>
<dbReference type="InterPro" id="IPR027417">
    <property type="entry name" value="P-loop_NTPase"/>
</dbReference>
<dbReference type="Pfam" id="PF18128">
    <property type="entry name" value="HydF_dimer"/>
    <property type="match status" value="1"/>
</dbReference>
<dbReference type="GO" id="GO:0005525">
    <property type="term" value="F:GTP binding"/>
    <property type="evidence" value="ECO:0007669"/>
    <property type="project" value="UniProtKB-KW"/>
</dbReference>
<feature type="domain" description="Hydrogen maturase F dimerization" evidence="4">
    <location>
        <begin position="173"/>
        <end position="271"/>
    </location>
</feature>
<dbReference type="Gene3D" id="3.40.50.300">
    <property type="entry name" value="P-loop containing nucleotide triphosphate hydrolases"/>
    <property type="match status" value="1"/>
</dbReference>
<dbReference type="Gene3D" id="3.40.50.11420">
    <property type="match status" value="1"/>
</dbReference>
<protein>
    <submittedName>
        <fullName evidence="6">[FeFe] hydrogenase H-cluster maturation GTPase HydF</fullName>
    </submittedName>
</protein>
<dbReference type="AlphaFoldDB" id="A0A328UD99"/>
<proteinExistence type="predicted"/>
<dbReference type="NCBIfam" id="TIGR03918">
    <property type="entry name" value="GTP_HydF"/>
    <property type="match status" value="1"/>
</dbReference>
<evidence type="ECO:0000259" key="5">
    <source>
        <dbReference type="Pfam" id="PF18133"/>
    </source>
</evidence>
<evidence type="ECO:0000256" key="2">
    <source>
        <dbReference type="ARBA" id="ARBA00023134"/>
    </source>
</evidence>
<dbReference type="GO" id="GO:0002098">
    <property type="term" value="P:tRNA wobble uridine modification"/>
    <property type="evidence" value="ECO:0007669"/>
    <property type="project" value="TreeGrafter"/>
</dbReference>
<evidence type="ECO:0000313" key="7">
    <source>
        <dbReference type="Proteomes" id="UP000249377"/>
    </source>
</evidence>
<dbReference type="NCBIfam" id="TIGR00231">
    <property type="entry name" value="small_GTP"/>
    <property type="match status" value="1"/>
</dbReference>
<evidence type="ECO:0000313" key="6">
    <source>
        <dbReference type="EMBL" id="RAQ22171.1"/>
    </source>
</evidence>
<dbReference type="Pfam" id="PF01926">
    <property type="entry name" value="MMR_HSR1"/>
    <property type="match status" value="1"/>
</dbReference>
<comment type="caution">
    <text evidence="6">The sequence shown here is derived from an EMBL/GenBank/DDBJ whole genome shotgun (WGS) entry which is preliminary data.</text>
</comment>
<dbReference type="Proteomes" id="UP000249377">
    <property type="component" value="Unassembled WGS sequence"/>
</dbReference>
<name>A0A328UD99_9FIRM</name>
<keyword evidence="7" id="KW-1185">Reference proteome</keyword>
<dbReference type="InterPro" id="IPR023873">
    <property type="entry name" value="FeFe-hyd_GTPase_HydF"/>
</dbReference>
<dbReference type="InterPro" id="IPR041606">
    <property type="entry name" value="HydF_dimer"/>
</dbReference>
<feature type="domain" description="G" evidence="3">
    <location>
        <begin position="14"/>
        <end position="128"/>
    </location>
</feature>
<evidence type="ECO:0000256" key="1">
    <source>
        <dbReference type="ARBA" id="ARBA00022741"/>
    </source>
</evidence>
<keyword evidence="2" id="KW-0342">GTP-binding</keyword>
<dbReference type="Gene3D" id="3.40.50.11410">
    <property type="match status" value="1"/>
</dbReference>
<evidence type="ECO:0000259" key="3">
    <source>
        <dbReference type="Pfam" id="PF01926"/>
    </source>
</evidence>
<dbReference type="EMBL" id="QLYR01000014">
    <property type="protein sequence ID" value="RAQ22171.1"/>
    <property type="molecule type" value="Genomic_DNA"/>
</dbReference>
<dbReference type="RefSeq" id="WP_112333657.1">
    <property type="nucleotide sequence ID" value="NZ_QLYR01000014.1"/>
</dbReference>
<dbReference type="InterPro" id="IPR006073">
    <property type="entry name" value="GTP-bd"/>
</dbReference>
<dbReference type="GO" id="GO:0005737">
    <property type="term" value="C:cytoplasm"/>
    <property type="evidence" value="ECO:0007669"/>
    <property type="project" value="TreeGrafter"/>
</dbReference>
<feature type="domain" description="Hydrogen maturase F tetramerization" evidence="5">
    <location>
        <begin position="276"/>
        <end position="390"/>
    </location>
</feature>
<accession>A0A328UD99</accession>
<reference evidence="6 7" key="1">
    <citation type="submission" date="2018-06" db="EMBL/GenBank/DDBJ databases">
        <title>Noncontiguous genome sequence of Ruminococcaceae bacterium ASD2818.</title>
        <authorList>
            <person name="Chaplin A.V."/>
            <person name="Sokolova S.R."/>
            <person name="Kochetkova T.O."/>
            <person name="Goltsov A.Y."/>
            <person name="Trofimov D.Y."/>
            <person name="Efimov B.A."/>
        </authorList>
    </citation>
    <scope>NUCLEOTIDE SEQUENCE [LARGE SCALE GENOMIC DNA]</scope>
    <source>
        <strain evidence="6 7">ASD2818</strain>
    </source>
</reference>
<sequence>MGMNDTPSANRTHIGFFGRRNAGKSSLVNSVTGQSLSIVSAQKGTTTDPVYKSMELLPLGPVTIIDTPGFDDIGALGQLRIEKTKQVLRKTDVAVLVIDAVTGLCEADRELLRLFQERGLPCLTVYNKSDLLPALPAAGTDTLYVSAQTKTNIHQLKERIAALAKNEEDPHRLVADLLHPGDFVVLVIPIDKAAPKGRLILPQQQAIRDILDAEATAIVTKESELGSTLKALGRKPNLVITDSQVFAKAAAETPPDIPLTSFSILMARYKGFLAAAVKGAACLKRLQEGDRILISEGCTHHRQCGDIGTVKLPALLKKYTGKTLAFSFTSGQEYPEDLRPYRLVIHCGGCMLNGKEMSYRMKQTLSQQVPFTNYGTAIAQMTGILERSLQLFPDMLREIRA</sequence>